<dbReference type="OrthoDB" id="4569917at2"/>
<evidence type="ECO:0000313" key="3">
    <source>
        <dbReference type="Proteomes" id="UP000028058"/>
    </source>
</evidence>
<protein>
    <recommendedName>
        <fullName evidence="4">DUF1440 domain-containing protein</fullName>
    </recommendedName>
</protein>
<feature type="transmembrane region" description="Helical" evidence="1">
    <location>
        <begin position="93"/>
        <end position="110"/>
    </location>
</feature>
<accession>A0A420UYZ6</accession>
<dbReference type="RefSeq" id="WP_043466959.1">
    <property type="nucleotide sequence ID" value="NZ_CP134822.1"/>
</dbReference>
<evidence type="ECO:0000313" key="2">
    <source>
        <dbReference type="EMBL" id="RKM93164.1"/>
    </source>
</evidence>
<evidence type="ECO:0008006" key="4">
    <source>
        <dbReference type="Google" id="ProtNLM"/>
    </source>
</evidence>
<sequence length="157" mass="15646">MTSGLLKGALAGAAGTTALNAATYGDMVLRARPASPVPEQAVDDLAKRAGHPVPGRGEDRDNRLSGLGALSGIAVGVGTGAALGALRRAGLRLPLWLGGAAAGVLAMAATDLPMARLGVTSDPRSWSAPDWVSDLVPHLVYGYVTGAALEAMDPGGP</sequence>
<dbReference type="EMBL" id="JNAD02000011">
    <property type="protein sequence ID" value="RKM93164.1"/>
    <property type="molecule type" value="Genomic_DNA"/>
</dbReference>
<feature type="transmembrane region" description="Helical" evidence="1">
    <location>
        <begin position="64"/>
        <end position="86"/>
    </location>
</feature>
<dbReference type="AlphaFoldDB" id="A0A420UYZ6"/>
<evidence type="ECO:0000256" key="1">
    <source>
        <dbReference type="SAM" id="Phobius"/>
    </source>
</evidence>
<name>A0A420UYZ6_9ACTN</name>
<keyword evidence="1" id="KW-0812">Transmembrane</keyword>
<keyword evidence="1" id="KW-0472">Membrane</keyword>
<organism evidence="2 3">
    <name type="scientific">Streptomyces xinghaiensis</name>
    <dbReference type="NCBI Taxonomy" id="1038928"/>
    <lineage>
        <taxon>Bacteria</taxon>
        <taxon>Bacillati</taxon>
        <taxon>Actinomycetota</taxon>
        <taxon>Actinomycetes</taxon>
        <taxon>Kitasatosporales</taxon>
        <taxon>Streptomycetaceae</taxon>
        <taxon>Streptomyces</taxon>
    </lineage>
</organism>
<reference evidence="2 3" key="1">
    <citation type="journal article" date="2014" name="Genome Announc.">
        <title>Draft Genome Sequence of Streptomyces fradiae ATCC 19609, a Strain Highly Sensitive to Antibiotics.</title>
        <authorList>
            <person name="Bekker O.B."/>
            <person name="Klimina K.M."/>
            <person name="Vatlin A.A."/>
            <person name="Zakharevich N.V."/>
            <person name="Kasianov A.S."/>
            <person name="Danilenko V.N."/>
        </authorList>
    </citation>
    <scope>NUCLEOTIDE SEQUENCE [LARGE SCALE GENOMIC DNA]</scope>
    <source>
        <strain evidence="2 3">ATCC 19609</strain>
    </source>
</reference>
<comment type="caution">
    <text evidence="2">The sequence shown here is derived from an EMBL/GenBank/DDBJ whole genome shotgun (WGS) entry which is preliminary data.</text>
</comment>
<proteinExistence type="predicted"/>
<keyword evidence="3" id="KW-1185">Reference proteome</keyword>
<dbReference type="Proteomes" id="UP000028058">
    <property type="component" value="Unassembled WGS sequence"/>
</dbReference>
<gene>
    <name evidence="2" type="ORF">SFRA_021885</name>
</gene>
<keyword evidence="1" id="KW-1133">Transmembrane helix</keyword>